<dbReference type="Proteomes" id="UP001221757">
    <property type="component" value="Unassembled WGS sequence"/>
</dbReference>
<feature type="compositionally biased region" description="Pro residues" evidence="1">
    <location>
        <begin position="462"/>
        <end position="475"/>
    </location>
</feature>
<dbReference type="EMBL" id="JARKIE010000002">
    <property type="protein sequence ID" value="KAJ7709611.1"/>
    <property type="molecule type" value="Genomic_DNA"/>
</dbReference>
<proteinExistence type="predicted"/>
<feature type="compositionally biased region" description="Basic and acidic residues" evidence="1">
    <location>
        <begin position="131"/>
        <end position="153"/>
    </location>
</feature>
<feature type="compositionally biased region" description="Polar residues" evidence="1">
    <location>
        <begin position="349"/>
        <end position="364"/>
    </location>
</feature>
<sequence>MAGKAQNLNDGSAQALQALLNSLTPDAPVEGGGKLSAAAVKKLSEKLKELVGDDVGAPQNRNEEGQLLNEEGLPIIDITEPTQVADVPPLSLVPDEDIPIPISALPPSEQQLRRRERDRILDLLEEEEQAEQAKGEELSQEQRQEILRKRKKAAQDELNRLKAAKDMQKKMGKALLRGMSTAREQTAPVEAPAPDPAPGVEDIRPVPRKTVKFADAAGEVETPEADETPDWGDVVPARLRPNSSRSLISNALIDTHPMKMQVVERIPGKPKLDEPQPDSDDESEPPDSPTEVDSDEGGEFMSDEELAEEVDLDFAQHQREITLEYHEKRAKMAETTSNAMKSHSHDQDGVSQKTAEESLNQSSRKPAISHFQANRLTSSYNAAAPSSSKSLGANVLPASSARTLQRAIRVGKLDSDNRLVGGDAEESGSEQEDDTGMQEIMELLKKGEVYNLGPDGKFIHTIPPPSQPPSSPSVPSPAVAPDTPPPPISSRKPPTSKFKLARAGQRPAATSPSPDMSGPPTPPSSAARSSPKLPTDDQSIPPTSPRAPVLSSAVVEKPPSSSSAAFASMIIDSPSFPESRRPQQPPTVRAAAAADKPAKVSRFLAERMH</sequence>
<feature type="compositionally biased region" description="Acidic residues" evidence="1">
    <location>
        <begin position="423"/>
        <end position="436"/>
    </location>
</feature>
<evidence type="ECO:0000256" key="1">
    <source>
        <dbReference type="SAM" id="MobiDB-lite"/>
    </source>
</evidence>
<reference evidence="3" key="1">
    <citation type="submission" date="2023-03" db="EMBL/GenBank/DDBJ databases">
        <title>Massive genome expansion in bonnet fungi (Mycena s.s.) driven by repeated elements and novel gene families across ecological guilds.</title>
        <authorList>
            <consortium name="Lawrence Berkeley National Laboratory"/>
            <person name="Harder C.B."/>
            <person name="Miyauchi S."/>
            <person name="Viragh M."/>
            <person name="Kuo A."/>
            <person name="Thoen E."/>
            <person name="Andreopoulos B."/>
            <person name="Lu D."/>
            <person name="Skrede I."/>
            <person name="Drula E."/>
            <person name="Henrissat B."/>
            <person name="Morin E."/>
            <person name="Kohler A."/>
            <person name="Barry K."/>
            <person name="LaButti K."/>
            <person name="Morin E."/>
            <person name="Salamov A."/>
            <person name="Lipzen A."/>
            <person name="Mereny Z."/>
            <person name="Hegedus B."/>
            <person name="Baldrian P."/>
            <person name="Stursova M."/>
            <person name="Weitz H."/>
            <person name="Taylor A."/>
            <person name="Grigoriev I.V."/>
            <person name="Nagy L.G."/>
            <person name="Martin F."/>
            <person name="Kauserud H."/>
        </authorList>
    </citation>
    <scope>NUCLEOTIDE SEQUENCE</scope>
    <source>
        <strain evidence="3">CBHHK067</strain>
    </source>
</reference>
<gene>
    <name evidence="3" type="ORF">B0H17DRAFT_1028487</name>
</gene>
<feature type="compositionally biased region" description="Acidic residues" evidence="1">
    <location>
        <begin position="275"/>
        <end position="312"/>
    </location>
</feature>
<evidence type="ECO:0000313" key="4">
    <source>
        <dbReference type="Proteomes" id="UP001221757"/>
    </source>
</evidence>
<feature type="region of interest" description="Disordered" evidence="1">
    <location>
        <begin position="95"/>
        <end position="153"/>
    </location>
</feature>
<accession>A0AAD7H1B2</accession>
<dbReference type="Pfam" id="PF12927">
    <property type="entry name" value="DUF3835"/>
    <property type="match status" value="1"/>
</dbReference>
<organism evidence="3 4">
    <name type="scientific">Mycena rosella</name>
    <name type="common">Pink bonnet</name>
    <name type="synonym">Agaricus rosellus</name>
    <dbReference type="NCBI Taxonomy" id="1033263"/>
    <lineage>
        <taxon>Eukaryota</taxon>
        <taxon>Fungi</taxon>
        <taxon>Dikarya</taxon>
        <taxon>Basidiomycota</taxon>
        <taxon>Agaricomycotina</taxon>
        <taxon>Agaricomycetes</taxon>
        <taxon>Agaricomycetidae</taxon>
        <taxon>Agaricales</taxon>
        <taxon>Marasmiineae</taxon>
        <taxon>Mycenaceae</taxon>
        <taxon>Mycena</taxon>
    </lineage>
</organism>
<comment type="caution">
    <text evidence="3">The sequence shown here is derived from an EMBL/GenBank/DDBJ whole genome shotgun (WGS) entry which is preliminary data.</text>
</comment>
<evidence type="ECO:0000313" key="3">
    <source>
        <dbReference type="EMBL" id="KAJ7709611.1"/>
    </source>
</evidence>
<feature type="region of interest" description="Disordered" evidence="1">
    <location>
        <begin position="182"/>
        <end position="371"/>
    </location>
</feature>
<feature type="compositionally biased region" description="Basic and acidic residues" evidence="1">
    <location>
        <begin position="314"/>
        <end position="332"/>
    </location>
</feature>
<dbReference type="InterPro" id="IPR024325">
    <property type="entry name" value="DUF3835"/>
</dbReference>
<feature type="domain" description="DUF3835" evidence="2">
    <location>
        <begin position="307"/>
        <end position="376"/>
    </location>
</feature>
<dbReference type="AlphaFoldDB" id="A0AAD7H1B2"/>
<evidence type="ECO:0000259" key="2">
    <source>
        <dbReference type="Pfam" id="PF12927"/>
    </source>
</evidence>
<feature type="region of interest" description="Disordered" evidence="1">
    <location>
        <begin position="411"/>
        <end position="597"/>
    </location>
</feature>
<name>A0AAD7H1B2_MYCRO</name>
<feature type="compositionally biased region" description="Basic and acidic residues" evidence="1">
    <location>
        <begin position="111"/>
        <end position="122"/>
    </location>
</feature>
<protein>
    <recommendedName>
        <fullName evidence="2">DUF3835 domain-containing protein</fullName>
    </recommendedName>
</protein>
<feature type="compositionally biased region" description="Acidic residues" evidence="1">
    <location>
        <begin position="221"/>
        <end position="230"/>
    </location>
</feature>
<keyword evidence="4" id="KW-1185">Reference proteome</keyword>